<dbReference type="EMBL" id="JH598060">
    <property type="status" value="NOT_ANNOTATED_CDS"/>
    <property type="molecule type" value="Genomic_DNA"/>
</dbReference>
<protein>
    <submittedName>
        <fullName evidence="2">Uncharacterized protein</fullName>
    </submittedName>
</protein>
<feature type="region of interest" description="Disordered" evidence="1">
    <location>
        <begin position="35"/>
        <end position="68"/>
    </location>
</feature>
<reference evidence="3" key="1">
    <citation type="journal article" date="2010" name="Science">
        <title>Signatures of adaptation to obligate biotrophy in the Hyaloperonospora arabidopsidis genome.</title>
        <authorList>
            <person name="Baxter L."/>
            <person name="Tripathy S."/>
            <person name="Ishaque N."/>
            <person name="Boot N."/>
            <person name="Cabral A."/>
            <person name="Kemen E."/>
            <person name="Thines M."/>
            <person name="Ah-Fong A."/>
            <person name="Anderson R."/>
            <person name="Badejoko W."/>
            <person name="Bittner-Eddy P."/>
            <person name="Boore J.L."/>
            <person name="Chibucos M.C."/>
            <person name="Coates M."/>
            <person name="Dehal P."/>
            <person name="Delehaunty K."/>
            <person name="Dong S."/>
            <person name="Downton P."/>
            <person name="Dumas B."/>
            <person name="Fabro G."/>
            <person name="Fronick C."/>
            <person name="Fuerstenberg S.I."/>
            <person name="Fulton L."/>
            <person name="Gaulin E."/>
            <person name="Govers F."/>
            <person name="Hughes L."/>
            <person name="Humphray S."/>
            <person name="Jiang R.H."/>
            <person name="Judelson H."/>
            <person name="Kamoun S."/>
            <person name="Kyung K."/>
            <person name="Meijer H."/>
            <person name="Minx P."/>
            <person name="Morris P."/>
            <person name="Nelson J."/>
            <person name="Phuntumart V."/>
            <person name="Qutob D."/>
            <person name="Rehmany A."/>
            <person name="Rougon-Cardoso A."/>
            <person name="Ryden P."/>
            <person name="Torto-Alalibo T."/>
            <person name="Studholme D."/>
            <person name="Wang Y."/>
            <person name="Win J."/>
            <person name="Wood J."/>
            <person name="Clifton S.W."/>
            <person name="Rogers J."/>
            <person name="Van den Ackerveken G."/>
            <person name="Jones J.D."/>
            <person name="McDowell J.M."/>
            <person name="Beynon J."/>
            <person name="Tyler B.M."/>
        </authorList>
    </citation>
    <scope>NUCLEOTIDE SEQUENCE [LARGE SCALE GENOMIC DNA]</scope>
    <source>
        <strain evidence="3">Emoy2</strain>
    </source>
</reference>
<dbReference type="VEuPathDB" id="FungiDB:HpaG803230"/>
<keyword evidence="3" id="KW-1185">Reference proteome</keyword>
<dbReference type="Proteomes" id="UP000011713">
    <property type="component" value="Unassembled WGS sequence"/>
</dbReference>
<dbReference type="AlphaFoldDB" id="M4BAC0"/>
<dbReference type="OMA" id="FEHRTYV"/>
<proteinExistence type="predicted"/>
<evidence type="ECO:0000256" key="1">
    <source>
        <dbReference type="SAM" id="MobiDB-lite"/>
    </source>
</evidence>
<dbReference type="InParanoid" id="M4BAC0"/>
<accession>M4BAC0</accession>
<dbReference type="HOGENOM" id="CLU_1615192_0_0_1"/>
<name>M4BAC0_HYAAE</name>
<reference evidence="2" key="2">
    <citation type="submission" date="2015-06" db="UniProtKB">
        <authorList>
            <consortium name="EnsemblProtists"/>
        </authorList>
    </citation>
    <scope>IDENTIFICATION</scope>
    <source>
        <strain evidence="2">Emoy2</strain>
    </source>
</reference>
<dbReference type="EnsemblProtists" id="HpaT803230">
    <property type="protein sequence ID" value="HpaP803230"/>
    <property type="gene ID" value="HpaG803230"/>
</dbReference>
<evidence type="ECO:0000313" key="2">
    <source>
        <dbReference type="EnsemblProtists" id="HpaP803230"/>
    </source>
</evidence>
<organism evidence="2 3">
    <name type="scientific">Hyaloperonospora arabidopsidis (strain Emoy2)</name>
    <name type="common">Downy mildew agent</name>
    <name type="synonym">Peronospora arabidopsidis</name>
    <dbReference type="NCBI Taxonomy" id="559515"/>
    <lineage>
        <taxon>Eukaryota</taxon>
        <taxon>Sar</taxon>
        <taxon>Stramenopiles</taxon>
        <taxon>Oomycota</taxon>
        <taxon>Peronosporomycetes</taxon>
        <taxon>Peronosporales</taxon>
        <taxon>Peronosporaceae</taxon>
        <taxon>Hyaloperonospora</taxon>
    </lineage>
</organism>
<dbReference type="eggNOG" id="ENOG502RSAU">
    <property type="taxonomic scope" value="Eukaryota"/>
</dbReference>
<evidence type="ECO:0000313" key="3">
    <source>
        <dbReference type="Proteomes" id="UP000011713"/>
    </source>
</evidence>
<sequence length="174" mass="20341">MQTKMEVLSHPVNVDCRRSVRVIADSSMTMRFSLPTSYRPQTLPPASVSKSNESVKRTVGDDDESWEDRDWTTEVPLFPRLKSNGNVDEVDDWEHQPETSSGLPDDFPRLLVNLTRVQRQYFAATKREEDDEFDFLDVFYRVKNTLQEQFTPFVEVLFEHRTYVACLFCLSLFC</sequence>